<reference evidence="1" key="2">
    <citation type="journal article" date="2021" name="PeerJ">
        <title>Extensive microbial diversity within the chicken gut microbiome revealed by metagenomics and culture.</title>
        <authorList>
            <person name="Gilroy R."/>
            <person name="Ravi A."/>
            <person name="Getino M."/>
            <person name="Pursley I."/>
            <person name="Horton D.L."/>
            <person name="Alikhan N.F."/>
            <person name="Baker D."/>
            <person name="Gharbi K."/>
            <person name="Hall N."/>
            <person name="Watson M."/>
            <person name="Adriaenssens E.M."/>
            <person name="Foster-Nyarko E."/>
            <person name="Jarju S."/>
            <person name="Secka A."/>
            <person name="Antonio M."/>
            <person name="Oren A."/>
            <person name="Chaudhuri R.R."/>
            <person name="La Ragione R."/>
            <person name="Hildebrand F."/>
            <person name="Pallen M.J."/>
        </authorList>
    </citation>
    <scope>NUCLEOTIDE SEQUENCE</scope>
    <source>
        <strain evidence="1">CHK152-2994</strain>
    </source>
</reference>
<evidence type="ECO:0000313" key="1">
    <source>
        <dbReference type="EMBL" id="HIS82213.1"/>
    </source>
</evidence>
<evidence type="ECO:0000313" key="2">
    <source>
        <dbReference type="Proteomes" id="UP000824139"/>
    </source>
</evidence>
<reference evidence="1" key="1">
    <citation type="submission" date="2020-10" db="EMBL/GenBank/DDBJ databases">
        <authorList>
            <person name="Gilroy R."/>
        </authorList>
    </citation>
    <scope>NUCLEOTIDE SEQUENCE</scope>
    <source>
        <strain evidence="1">CHK152-2994</strain>
    </source>
</reference>
<name>A0A9D1FUK5_9BACT</name>
<comment type="caution">
    <text evidence="1">The sequence shown here is derived from an EMBL/GenBank/DDBJ whole genome shotgun (WGS) entry which is preliminary data.</text>
</comment>
<dbReference type="Proteomes" id="UP000824139">
    <property type="component" value="Unassembled WGS sequence"/>
</dbReference>
<dbReference type="EMBL" id="DVJO01000027">
    <property type="protein sequence ID" value="HIS82213.1"/>
    <property type="molecule type" value="Genomic_DNA"/>
</dbReference>
<gene>
    <name evidence="1" type="ORF">IAD41_01230</name>
</gene>
<sequence>MNINFTGIKNIGYCNASFNDEAFRILQSSGEDEFDYESQTQEEEEDDAYYPLYQKQEGHTLNIQLTDDFNGKHLSEFKKALKNSHLPYADYINPINSNFLNIYLTDDIIEDDDGEFKDNVLYVNDLEVELKDKTLPIFSYIAKLVSEIARKPKEEFVVNKDYFDSDYAKEGIVFGDNMEDIYKEDYLEVMEDIHDPQNVKNGANKMKNVIMEFMSKYFEN</sequence>
<accession>A0A9D1FUK5</accession>
<protein>
    <submittedName>
        <fullName evidence="1">Uncharacterized protein</fullName>
    </submittedName>
</protein>
<proteinExistence type="predicted"/>
<dbReference type="AlphaFoldDB" id="A0A9D1FUK5"/>
<organism evidence="1 2">
    <name type="scientific">Candidatus Scatenecus faecavium</name>
    <dbReference type="NCBI Taxonomy" id="2840915"/>
    <lineage>
        <taxon>Bacteria</taxon>
        <taxon>Candidatus Scatenecus</taxon>
    </lineage>
</organism>